<evidence type="ECO:0000313" key="1">
    <source>
        <dbReference type="EMBL" id="VFK30816.1"/>
    </source>
</evidence>
<dbReference type="AlphaFoldDB" id="A0A451BAE4"/>
<dbReference type="EMBL" id="CAADFQ010000018">
    <property type="protein sequence ID" value="VFK30816.1"/>
    <property type="molecule type" value="Genomic_DNA"/>
</dbReference>
<sequence length="50" mass="5695">MKQDYPSTERPGTSWERFRVSGEDQGLDEEVRNLEDVTIRPVIAGPFNTA</sequence>
<accession>A0A451BAE4</accession>
<gene>
    <name evidence="2" type="ORF">BECKMB1821H_GA0114242_101830</name>
    <name evidence="1" type="ORF">BECKMB1821I_GA0114274_101830</name>
</gene>
<dbReference type="EMBL" id="CAADGH010000018">
    <property type="protein sequence ID" value="VFK75249.1"/>
    <property type="molecule type" value="Genomic_DNA"/>
</dbReference>
<organism evidence="2">
    <name type="scientific">Candidatus Kentrum sp. MB</name>
    <dbReference type="NCBI Taxonomy" id="2138164"/>
    <lineage>
        <taxon>Bacteria</taxon>
        <taxon>Pseudomonadati</taxon>
        <taxon>Pseudomonadota</taxon>
        <taxon>Gammaproteobacteria</taxon>
        <taxon>Candidatus Kentrum</taxon>
    </lineage>
</organism>
<protein>
    <submittedName>
        <fullName evidence="2">Uncharacterized protein</fullName>
    </submittedName>
</protein>
<evidence type="ECO:0000313" key="2">
    <source>
        <dbReference type="EMBL" id="VFK75249.1"/>
    </source>
</evidence>
<proteinExistence type="predicted"/>
<reference evidence="2" key="1">
    <citation type="submission" date="2019-02" db="EMBL/GenBank/DDBJ databases">
        <authorList>
            <person name="Gruber-Vodicka R. H."/>
            <person name="Seah K. B. B."/>
        </authorList>
    </citation>
    <scope>NUCLEOTIDE SEQUENCE</scope>
    <source>
        <strain evidence="2">BECK_BZ198</strain>
        <strain evidence="1">BECK_BZ199</strain>
    </source>
</reference>
<name>A0A451BAE4_9GAMM</name>